<sequence length="616" mass="67396">MHIPHRLRLLALAAALSACSSQVETPVEPVKSGSSGHVQLPGSRSAEADAKVLADYQAFLAAQEALKQNDDAPAARFLGHAPTSAMADTLRNQWLKSLARRSEWPLFAEQYDLLKADARDQETRCYATMAGLEAPGEWVGRLLNELGRLPEGCNRLLNHLAPGLDRAAAWRRVRGLLAANQITDARNLAAALGSPLPNPLTSGNSSSQGGQEALLHSVIGQNARREAGAAGRLRSLSASLRPEQIGFAWAVLGHQQALNQNFAQALQFFQQADSSQFSREHWEWYARSALRLGRWGELKNIIQAMPAKLQADPAWQYWLGRSLAAEGQQAAAQNLYRQAAASGRNFYALLATEALGGQVDARNNTGQASSAEVNRVAADGAISRALSLFRASQSSGDWTMRRQAQAEWRYAIAGFNEPTLLAASKLAHDQGFYEMGILSADKTDRLLDYGLRYIAPFRDITTRYAAQANVDPAWVYGLIRQESRFMIGVRSRVGATGLMQVMPATAREIANKIGMNPAELHSIEGNIRMGTWYLGDARNRLGHEVLATAGYNAGPGRARRWQASVPLEGAVYAETIPFDETRDYVKRVMANATYYAALFNEPQTSLTRRMGTIPAR</sequence>
<evidence type="ECO:0000313" key="6">
    <source>
        <dbReference type="Proteomes" id="UP000514752"/>
    </source>
</evidence>
<dbReference type="InterPro" id="IPR008258">
    <property type="entry name" value="Transglycosylase_SLT_dom_1"/>
</dbReference>
<proteinExistence type="inferred from homology"/>
<dbReference type="Gene3D" id="1.10.530.10">
    <property type="match status" value="1"/>
</dbReference>
<evidence type="ECO:0000259" key="4">
    <source>
        <dbReference type="Pfam" id="PF14718"/>
    </source>
</evidence>
<dbReference type="GO" id="GO:0042597">
    <property type="term" value="C:periplasmic space"/>
    <property type="evidence" value="ECO:0007669"/>
    <property type="project" value="InterPro"/>
</dbReference>
<dbReference type="InterPro" id="IPR037061">
    <property type="entry name" value="Lytic_TGlycoase_superhlx_L_sf"/>
</dbReference>
<dbReference type="RefSeq" id="WP_182121273.1">
    <property type="nucleotide sequence ID" value="NZ_CP059567.1"/>
</dbReference>
<dbReference type="AlphaFoldDB" id="A0A7D7N8K5"/>
<dbReference type="CDD" id="cd13401">
    <property type="entry name" value="Slt70-like"/>
    <property type="match status" value="1"/>
</dbReference>
<evidence type="ECO:0000256" key="1">
    <source>
        <dbReference type="ARBA" id="ARBA00007734"/>
    </source>
</evidence>
<feature type="domain" description="Transglycosylase SLT" evidence="3">
    <location>
        <begin position="463"/>
        <end position="565"/>
    </location>
</feature>
<evidence type="ECO:0000259" key="3">
    <source>
        <dbReference type="Pfam" id="PF01464"/>
    </source>
</evidence>
<reference evidence="5 6" key="1">
    <citation type="submission" date="2020-07" db="EMBL/GenBank/DDBJ databases">
        <title>Genomic diversity of species in the Neisseriaceae family.</title>
        <authorList>
            <person name="Vincent A.T."/>
            <person name="Bernet E."/>
            <person name="Veyrier F.J."/>
        </authorList>
    </citation>
    <scope>NUCLEOTIDE SEQUENCE [LARGE SCALE GENOMIC DNA]</scope>
    <source>
        <strain evidence="5 6">DSM 22244</strain>
    </source>
</reference>
<accession>A0A7D7N8K5</accession>
<dbReference type="SUPFAM" id="SSF48435">
    <property type="entry name" value="Bacterial muramidases"/>
    <property type="match status" value="1"/>
</dbReference>
<protein>
    <submittedName>
        <fullName evidence="5">Lytic transglycosylase domain-containing protein</fullName>
    </submittedName>
</protein>
<keyword evidence="2" id="KW-0732">Signal</keyword>
<dbReference type="Gene3D" id="1.25.20.10">
    <property type="entry name" value="Bacterial muramidases"/>
    <property type="match status" value="1"/>
</dbReference>
<dbReference type="PANTHER" id="PTHR37423">
    <property type="entry name" value="SOLUBLE LYTIC MUREIN TRANSGLYCOSYLASE-RELATED"/>
    <property type="match status" value="1"/>
</dbReference>
<evidence type="ECO:0000256" key="2">
    <source>
        <dbReference type="ARBA" id="ARBA00022729"/>
    </source>
</evidence>
<evidence type="ECO:0000313" key="5">
    <source>
        <dbReference type="EMBL" id="QMT39439.1"/>
    </source>
</evidence>
<feature type="domain" description="Lytic transglycosylase superhelical linker" evidence="4">
    <location>
        <begin position="398"/>
        <end position="438"/>
    </location>
</feature>
<dbReference type="InterPro" id="IPR012289">
    <property type="entry name" value="Lytic_TGlycosylase_superhlx_L"/>
</dbReference>
<dbReference type="EMBL" id="CP059567">
    <property type="protein sequence ID" value="QMT39439.1"/>
    <property type="molecule type" value="Genomic_DNA"/>
</dbReference>
<dbReference type="SUPFAM" id="SSF53955">
    <property type="entry name" value="Lysozyme-like"/>
    <property type="match status" value="1"/>
</dbReference>
<dbReference type="InterPro" id="IPR023346">
    <property type="entry name" value="Lysozyme-like_dom_sf"/>
</dbReference>
<name>A0A7D7N8K5_9NEIS</name>
<dbReference type="PANTHER" id="PTHR37423:SF5">
    <property type="entry name" value="SOLUBLE LYTIC MUREIN TRANSGLYCOSYLASE"/>
    <property type="match status" value="1"/>
</dbReference>
<dbReference type="GO" id="GO:0004553">
    <property type="term" value="F:hydrolase activity, hydrolyzing O-glycosyl compounds"/>
    <property type="evidence" value="ECO:0007669"/>
    <property type="project" value="InterPro"/>
</dbReference>
<comment type="similarity">
    <text evidence="1">Belongs to the transglycosylase Slt family.</text>
</comment>
<gene>
    <name evidence="5" type="ORF">H3L94_06005</name>
</gene>
<organism evidence="5 6">
    <name type="scientific">Neisseria shayeganii</name>
    <dbReference type="NCBI Taxonomy" id="607712"/>
    <lineage>
        <taxon>Bacteria</taxon>
        <taxon>Pseudomonadati</taxon>
        <taxon>Pseudomonadota</taxon>
        <taxon>Betaproteobacteria</taxon>
        <taxon>Neisseriales</taxon>
        <taxon>Neisseriaceae</taxon>
        <taxon>Neisseria</taxon>
    </lineage>
</organism>
<dbReference type="Pfam" id="PF01464">
    <property type="entry name" value="SLT"/>
    <property type="match status" value="1"/>
</dbReference>
<dbReference type="Pfam" id="PF14718">
    <property type="entry name" value="SLT_L"/>
    <property type="match status" value="1"/>
</dbReference>
<dbReference type="Gene3D" id="1.10.1240.20">
    <property type="entry name" value="Lytic transglycosylase, superhelical linker domain"/>
    <property type="match status" value="1"/>
</dbReference>
<dbReference type="Proteomes" id="UP000514752">
    <property type="component" value="Chromosome"/>
</dbReference>
<dbReference type="InterPro" id="IPR008939">
    <property type="entry name" value="Lytic_TGlycosylase_superhlx_U"/>
</dbReference>
<dbReference type="KEGG" id="nsg:H3L94_06005"/>
<dbReference type="PROSITE" id="PS51257">
    <property type="entry name" value="PROKAR_LIPOPROTEIN"/>
    <property type="match status" value="1"/>
</dbReference>